<evidence type="ECO:0000256" key="5">
    <source>
        <dbReference type="SAM" id="SignalP"/>
    </source>
</evidence>
<keyword evidence="2 4" id="KW-0863">Zinc-finger</keyword>
<name>A0AAW1S982_9CHLO</name>
<feature type="chain" id="PRO_5043743930" description="MYND-type domain-containing protein" evidence="5">
    <location>
        <begin position="19"/>
        <end position="291"/>
    </location>
</feature>
<keyword evidence="8" id="KW-1185">Reference proteome</keyword>
<evidence type="ECO:0000313" key="7">
    <source>
        <dbReference type="EMBL" id="KAK9842577.1"/>
    </source>
</evidence>
<dbReference type="AlphaFoldDB" id="A0AAW1S982"/>
<protein>
    <recommendedName>
        <fullName evidence="6">MYND-type domain-containing protein</fullName>
    </recommendedName>
</protein>
<evidence type="ECO:0000256" key="3">
    <source>
        <dbReference type="ARBA" id="ARBA00022833"/>
    </source>
</evidence>
<dbReference type="Proteomes" id="UP001445335">
    <property type="component" value="Unassembled WGS sequence"/>
</dbReference>
<evidence type="ECO:0000259" key="6">
    <source>
        <dbReference type="PROSITE" id="PS50865"/>
    </source>
</evidence>
<dbReference type="PROSITE" id="PS50865">
    <property type="entry name" value="ZF_MYND_2"/>
    <property type="match status" value="1"/>
</dbReference>
<gene>
    <name evidence="7" type="ORF">WJX81_007018</name>
</gene>
<evidence type="ECO:0000256" key="1">
    <source>
        <dbReference type="ARBA" id="ARBA00022723"/>
    </source>
</evidence>
<dbReference type="Pfam" id="PF01753">
    <property type="entry name" value="zf-MYND"/>
    <property type="match status" value="1"/>
</dbReference>
<comment type="caution">
    <text evidence="7">The sequence shown here is derived from an EMBL/GenBank/DDBJ whole genome shotgun (WGS) entry which is preliminary data.</text>
</comment>
<dbReference type="Gene3D" id="6.10.140.2220">
    <property type="match status" value="1"/>
</dbReference>
<dbReference type="EMBL" id="JALJOU010000007">
    <property type="protein sequence ID" value="KAK9842577.1"/>
    <property type="molecule type" value="Genomic_DNA"/>
</dbReference>
<reference evidence="7 8" key="1">
    <citation type="journal article" date="2024" name="Nat. Commun.">
        <title>Phylogenomics reveals the evolutionary origins of lichenization in chlorophyte algae.</title>
        <authorList>
            <person name="Puginier C."/>
            <person name="Libourel C."/>
            <person name="Otte J."/>
            <person name="Skaloud P."/>
            <person name="Haon M."/>
            <person name="Grisel S."/>
            <person name="Petersen M."/>
            <person name="Berrin J.G."/>
            <person name="Delaux P.M."/>
            <person name="Dal Grande F."/>
            <person name="Keller J."/>
        </authorList>
    </citation>
    <scope>NUCLEOTIDE SEQUENCE [LARGE SCALE GENOMIC DNA]</scope>
    <source>
        <strain evidence="7 8">SAG 245.80</strain>
    </source>
</reference>
<feature type="domain" description="MYND-type" evidence="6">
    <location>
        <begin position="238"/>
        <end position="279"/>
    </location>
</feature>
<evidence type="ECO:0000256" key="4">
    <source>
        <dbReference type="PROSITE-ProRule" id="PRU00134"/>
    </source>
</evidence>
<feature type="signal peptide" evidence="5">
    <location>
        <begin position="1"/>
        <end position="18"/>
    </location>
</feature>
<sequence>MRKRLVLASWAPAEYAWAEVLAAGVLLARLCRCCDDPAGNAAALQRARFAALQLMPCLLERTEALLAQEEGVEREDPASGKRTADPAAVQRKSCIACLPLELCNALAEAGLVDLVAACNPAGCLLRCIAACAEVSSAIQVMGVPDWPPEDLVLAVSGLCTALPRLAAELVAGGALAALEKLFTVLHAMLGLLRDLAGVLPQAAQVMDEAFPEAEEPRFGALRLAMPEFYSIGCSNPGCVGTSRVSEADLKTLVCAACMVARYCGAPCQAAAWPQHRQACKALRASRQEEPA</sequence>
<proteinExistence type="predicted"/>
<keyword evidence="3" id="KW-0862">Zinc</keyword>
<dbReference type="InterPro" id="IPR002893">
    <property type="entry name" value="Znf_MYND"/>
</dbReference>
<evidence type="ECO:0000313" key="8">
    <source>
        <dbReference type="Proteomes" id="UP001445335"/>
    </source>
</evidence>
<organism evidence="7 8">
    <name type="scientific">Elliptochloris bilobata</name>
    <dbReference type="NCBI Taxonomy" id="381761"/>
    <lineage>
        <taxon>Eukaryota</taxon>
        <taxon>Viridiplantae</taxon>
        <taxon>Chlorophyta</taxon>
        <taxon>core chlorophytes</taxon>
        <taxon>Trebouxiophyceae</taxon>
        <taxon>Trebouxiophyceae incertae sedis</taxon>
        <taxon>Elliptochloris clade</taxon>
        <taxon>Elliptochloris</taxon>
    </lineage>
</organism>
<keyword evidence="5" id="KW-0732">Signal</keyword>
<accession>A0AAW1S982</accession>
<dbReference type="SUPFAM" id="SSF144232">
    <property type="entry name" value="HIT/MYND zinc finger-like"/>
    <property type="match status" value="1"/>
</dbReference>
<keyword evidence="1" id="KW-0479">Metal-binding</keyword>
<evidence type="ECO:0000256" key="2">
    <source>
        <dbReference type="ARBA" id="ARBA00022771"/>
    </source>
</evidence>
<dbReference type="GO" id="GO:0008270">
    <property type="term" value="F:zinc ion binding"/>
    <property type="evidence" value="ECO:0007669"/>
    <property type="project" value="UniProtKB-KW"/>
</dbReference>